<dbReference type="HOGENOM" id="CLU_3319995_0_0_1"/>
<dbReference type="VEuPathDB" id="FungiDB:G647_08297"/>
<dbReference type="AlphaFoldDB" id="V9D1U0"/>
<proteinExistence type="predicted"/>
<accession>V9D1U0</accession>
<organism evidence="1 2">
    <name type="scientific">Cladophialophora carrionii CBS 160.54</name>
    <dbReference type="NCBI Taxonomy" id="1279043"/>
    <lineage>
        <taxon>Eukaryota</taxon>
        <taxon>Fungi</taxon>
        <taxon>Dikarya</taxon>
        <taxon>Ascomycota</taxon>
        <taxon>Pezizomycotina</taxon>
        <taxon>Eurotiomycetes</taxon>
        <taxon>Chaetothyriomycetidae</taxon>
        <taxon>Chaetothyriales</taxon>
        <taxon>Herpotrichiellaceae</taxon>
        <taxon>Cladophialophora</taxon>
    </lineage>
</organism>
<gene>
    <name evidence="1" type="ORF">G647_08297</name>
</gene>
<dbReference type="RefSeq" id="XP_008730831.1">
    <property type="nucleotide sequence ID" value="XM_008732609.1"/>
</dbReference>
<evidence type="ECO:0000313" key="2">
    <source>
        <dbReference type="Proteomes" id="UP000030678"/>
    </source>
</evidence>
<name>V9D1U0_9EURO</name>
<sequence length="39" mass="4525">MAIFLTKAMKRPLRLWPPCCEVRTFLTCGLLARVPLLHQ</sequence>
<dbReference type="EMBL" id="KB822708">
    <property type="protein sequence ID" value="ETI20263.1"/>
    <property type="molecule type" value="Genomic_DNA"/>
</dbReference>
<evidence type="ECO:0000313" key="1">
    <source>
        <dbReference type="EMBL" id="ETI20263.1"/>
    </source>
</evidence>
<dbReference type="GeneID" id="19986790"/>
<dbReference type="Proteomes" id="UP000030678">
    <property type="component" value="Unassembled WGS sequence"/>
</dbReference>
<reference evidence="1 2" key="1">
    <citation type="submission" date="2013-03" db="EMBL/GenBank/DDBJ databases">
        <title>The Genome Sequence of Cladophialophora carrionii CBS 160.54.</title>
        <authorList>
            <consortium name="The Broad Institute Genomics Platform"/>
            <person name="Cuomo C."/>
            <person name="de Hoog S."/>
            <person name="Gorbushina A."/>
            <person name="Walker B."/>
            <person name="Young S.K."/>
            <person name="Zeng Q."/>
            <person name="Gargeya S."/>
            <person name="Fitzgerald M."/>
            <person name="Haas B."/>
            <person name="Abouelleil A."/>
            <person name="Allen A.W."/>
            <person name="Alvarado L."/>
            <person name="Arachchi H.M."/>
            <person name="Berlin A.M."/>
            <person name="Chapman S.B."/>
            <person name="Gainer-Dewar J."/>
            <person name="Goldberg J."/>
            <person name="Griggs A."/>
            <person name="Gujja S."/>
            <person name="Hansen M."/>
            <person name="Howarth C."/>
            <person name="Imamovic A."/>
            <person name="Ireland A."/>
            <person name="Larimer J."/>
            <person name="McCowan C."/>
            <person name="Murphy C."/>
            <person name="Pearson M."/>
            <person name="Poon T.W."/>
            <person name="Priest M."/>
            <person name="Roberts A."/>
            <person name="Saif S."/>
            <person name="Shea T."/>
            <person name="Sisk P."/>
            <person name="Sykes S."/>
            <person name="Wortman J."/>
            <person name="Nusbaum C."/>
            <person name="Birren B."/>
        </authorList>
    </citation>
    <scope>NUCLEOTIDE SEQUENCE [LARGE SCALE GENOMIC DNA]</scope>
    <source>
        <strain evidence="1 2">CBS 160.54</strain>
    </source>
</reference>
<protein>
    <submittedName>
        <fullName evidence="1">Uncharacterized protein</fullName>
    </submittedName>
</protein>